<dbReference type="AlphaFoldDB" id="A0A6A6IVN9"/>
<keyword evidence="3" id="KW-1185">Reference proteome</keyword>
<evidence type="ECO:0000259" key="1">
    <source>
        <dbReference type="Pfam" id="PF06985"/>
    </source>
</evidence>
<sequence>MPASVVYIDRSNPGPSRELEFPIFNLHDLAAHHYLDNSVGPWSASRSAEYHQKVRGAEWLRATRLGKDVTFPSRLLSPSGESFRTGSLRPEYVVISYTWGRWMKKKRYRDTPIQGGHWKAPWNKRFTRAELDSAIQTIANGSHAWVDVFCIPQMDNDPEMANEISKQGEIFRSASRAAVWLGTGGEEVLREVCSWVPDTQTLIVPDTLALADKHMNSPEPRLPEKIAETVRRIKLISEFTEHVPWCNSLWTLQEAALRPEAQFFDKVGKPILHDTSKNPITIRHLINTMRNIAERLDDLLDEDGSMGYNIFEQPYMFGFSEEERQLVFRAIETVKTVSLHWLTTMNAGEVLLASTSRKPSRLHDRVYGIMGAIGAPIPVKYDEDADKVMNQFLVHLHNTLPIEMQAFHREYRHQYAGQGWRMDHLARKLTLLRQESPPPRPVFTGISPDGELVINELDLLSPSSFAELNSRVLGRNFLAGLDRRAFELVNDGVVYTKSYTLDYIIGSINFALILQDLFSKTNLGLVFLGFITGLEHVAWRYAYLLVASKCGEGAATAPQGQRFRRLGILIFREELRAGSPTKGEFFII</sequence>
<dbReference type="InterPro" id="IPR052895">
    <property type="entry name" value="HetReg/Transcr_Mod"/>
</dbReference>
<protein>
    <recommendedName>
        <fullName evidence="1">Heterokaryon incompatibility domain-containing protein</fullName>
    </recommendedName>
</protein>
<proteinExistence type="predicted"/>
<evidence type="ECO:0000313" key="2">
    <source>
        <dbReference type="EMBL" id="KAF2253263.1"/>
    </source>
</evidence>
<dbReference type="Proteomes" id="UP000800094">
    <property type="component" value="Unassembled WGS sequence"/>
</dbReference>
<evidence type="ECO:0000313" key="3">
    <source>
        <dbReference type="Proteomes" id="UP000800094"/>
    </source>
</evidence>
<dbReference type="OrthoDB" id="2157530at2759"/>
<gene>
    <name evidence="2" type="ORF">BU26DRAFT_449917</name>
</gene>
<dbReference type="PANTHER" id="PTHR24148:SF64">
    <property type="entry name" value="HETEROKARYON INCOMPATIBILITY DOMAIN-CONTAINING PROTEIN"/>
    <property type="match status" value="1"/>
</dbReference>
<dbReference type="InterPro" id="IPR010730">
    <property type="entry name" value="HET"/>
</dbReference>
<dbReference type="GeneID" id="54578057"/>
<name>A0A6A6IVN9_9PLEO</name>
<dbReference type="Pfam" id="PF06985">
    <property type="entry name" value="HET"/>
    <property type="match status" value="1"/>
</dbReference>
<dbReference type="PANTHER" id="PTHR24148">
    <property type="entry name" value="ANKYRIN REPEAT DOMAIN-CONTAINING PROTEIN 39 HOMOLOG-RELATED"/>
    <property type="match status" value="1"/>
</dbReference>
<dbReference type="RefSeq" id="XP_033688267.1">
    <property type="nucleotide sequence ID" value="XM_033824727.1"/>
</dbReference>
<dbReference type="EMBL" id="ML987191">
    <property type="protein sequence ID" value="KAF2253263.1"/>
    <property type="molecule type" value="Genomic_DNA"/>
</dbReference>
<organism evidence="2 3">
    <name type="scientific">Trematosphaeria pertusa</name>
    <dbReference type="NCBI Taxonomy" id="390896"/>
    <lineage>
        <taxon>Eukaryota</taxon>
        <taxon>Fungi</taxon>
        <taxon>Dikarya</taxon>
        <taxon>Ascomycota</taxon>
        <taxon>Pezizomycotina</taxon>
        <taxon>Dothideomycetes</taxon>
        <taxon>Pleosporomycetidae</taxon>
        <taxon>Pleosporales</taxon>
        <taxon>Massarineae</taxon>
        <taxon>Trematosphaeriaceae</taxon>
        <taxon>Trematosphaeria</taxon>
    </lineage>
</organism>
<feature type="domain" description="Heterokaryon incompatibility" evidence="1">
    <location>
        <begin position="92"/>
        <end position="254"/>
    </location>
</feature>
<accession>A0A6A6IVN9</accession>
<reference evidence="2" key="1">
    <citation type="journal article" date="2020" name="Stud. Mycol.">
        <title>101 Dothideomycetes genomes: a test case for predicting lifestyles and emergence of pathogens.</title>
        <authorList>
            <person name="Haridas S."/>
            <person name="Albert R."/>
            <person name="Binder M."/>
            <person name="Bloem J."/>
            <person name="Labutti K."/>
            <person name="Salamov A."/>
            <person name="Andreopoulos B."/>
            <person name="Baker S."/>
            <person name="Barry K."/>
            <person name="Bills G."/>
            <person name="Bluhm B."/>
            <person name="Cannon C."/>
            <person name="Castanera R."/>
            <person name="Culley D."/>
            <person name="Daum C."/>
            <person name="Ezra D."/>
            <person name="Gonzalez J."/>
            <person name="Henrissat B."/>
            <person name="Kuo A."/>
            <person name="Liang C."/>
            <person name="Lipzen A."/>
            <person name="Lutzoni F."/>
            <person name="Magnuson J."/>
            <person name="Mondo S."/>
            <person name="Nolan M."/>
            <person name="Ohm R."/>
            <person name="Pangilinan J."/>
            <person name="Park H.-J."/>
            <person name="Ramirez L."/>
            <person name="Alfaro M."/>
            <person name="Sun H."/>
            <person name="Tritt A."/>
            <person name="Yoshinaga Y."/>
            <person name="Zwiers L.-H."/>
            <person name="Turgeon B."/>
            <person name="Goodwin S."/>
            <person name="Spatafora J."/>
            <person name="Crous P."/>
            <person name="Grigoriev I."/>
        </authorList>
    </citation>
    <scope>NUCLEOTIDE SEQUENCE</scope>
    <source>
        <strain evidence="2">CBS 122368</strain>
    </source>
</reference>